<dbReference type="Proteomes" id="UP000377595">
    <property type="component" value="Unassembled WGS sequence"/>
</dbReference>
<dbReference type="PROSITE" id="PS00066">
    <property type="entry name" value="HMG_COA_REDUCTASE_1"/>
    <property type="match status" value="1"/>
</dbReference>
<organism evidence="4 5">
    <name type="scientific">Acrocarpospora pleiomorpha</name>
    <dbReference type="NCBI Taxonomy" id="90975"/>
    <lineage>
        <taxon>Bacteria</taxon>
        <taxon>Bacillati</taxon>
        <taxon>Actinomycetota</taxon>
        <taxon>Actinomycetes</taxon>
        <taxon>Streptosporangiales</taxon>
        <taxon>Streptosporangiaceae</taxon>
        <taxon>Acrocarpospora</taxon>
    </lineage>
</organism>
<keyword evidence="2 3" id="KW-0560">Oxidoreductase</keyword>
<dbReference type="SUPFAM" id="SSF55035">
    <property type="entry name" value="NAD-binding domain of HMG-CoA reductase"/>
    <property type="match status" value="1"/>
</dbReference>
<keyword evidence="5" id="KW-1185">Reference proteome</keyword>
<dbReference type="GO" id="GO:0140643">
    <property type="term" value="F:hydroxymethylglutaryl-CoA reductase (NADH) activity"/>
    <property type="evidence" value="ECO:0007669"/>
    <property type="project" value="UniProtKB-EC"/>
</dbReference>
<dbReference type="Gene3D" id="1.10.8.660">
    <property type="match status" value="1"/>
</dbReference>
<dbReference type="InterPro" id="IPR004553">
    <property type="entry name" value="HMG_CoA_Rdtase_bac-typ"/>
</dbReference>
<evidence type="ECO:0000313" key="5">
    <source>
        <dbReference type="Proteomes" id="UP000377595"/>
    </source>
</evidence>
<reference evidence="4 5" key="1">
    <citation type="submission" date="2019-10" db="EMBL/GenBank/DDBJ databases">
        <title>Whole genome shotgun sequence of Acrocarpospora pleiomorpha NBRC 16267.</title>
        <authorList>
            <person name="Ichikawa N."/>
            <person name="Kimura A."/>
            <person name="Kitahashi Y."/>
            <person name="Komaki H."/>
            <person name="Oguchi A."/>
        </authorList>
    </citation>
    <scope>NUCLEOTIDE SEQUENCE [LARGE SCALE GENOMIC DNA]</scope>
    <source>
        <strain evidence="4 5">NBRC 16267</strain>
    </source>
</reference>
<dbReference type="GO" id="GO:0015936">
    <property type="term" value="P:coenzyme A metabolic process"/>
    <property type="evidence" value="ECO:0007669"/>
    <property type="project" value="InterPro"/>
</dbReference>
<dbReference type="InterPro" id="IPR023076">
    <property type="entry name" value="HMG_CoA_Rdtase_CS"/>
</dbReference>
<gene>
    <name evidence="4" type="ORF">Aple_089260</name>
</gene>
<dbReference type="GO" id="GO:0004420">
    <property type="term" value="F:hydroxymethylglutaryl-CoA reductase (NADPH) activity"/>
    <property type="evidence" value="ECO:0007669"/>
    <property type="project" value="InterPro"/>
</dbReference>
<dbReference type="PRINTS" id="PR00071">
    <property type="entry name" value="HMGCOARDTASE"/>
</dbReference>
<evidence type="ECO:0000313" key="4">
    <source>
        <dbReference type="EMBL" id="GES26027.1"/>
    </source>
</evidence>
<evidence type="ECO:0000256" key="3">
    <source>
        <dbReference type="RuleBase" id="RU361219"/>
    </source>
</evidence>
<dbReference type="EMBL" id="BLAF01000077">
    <property type="protein sequence ID" value="GES26027.1"/>
    <property type="molecule type" value="Genomic_DNA"/>
</dbReference>
<dbReference type="PANTHER" id="PTHR10572:SF24">
    <property type="entry name" value="3-HYDROXY-3-METHYLGLUTARYL-COENZYME A REDUCTASE"/>
    <property type="match status" value="1"/>
</dbReference>
<sequence length="462" mass="47498">MGAAFGSDLSFRTSRLRCGSVNSLFRRYAGGIVGVHSRLAGFRDLSPGERRAIAAKSAGLDPGALDVLDPAAGLTLDQADHMIENVVGVLGVPVGVATNFSVNGSDVLVPMATEEPSVVAAASNAARIARIHGGFATTCSAPIMQAQVQVLGAADPHAARLRLLEARGELAELANTQDPRLVEFGGGVRDITVRLVPSGEDVYVVLHLVVDVRDAMGANAVNTMAEAVATRVGEIAGGRTLLRILTNKADLRLARARAVFDAEALGGSRVVRDIVHAAALAEADPYRAATHNKGIMNGVTAVVLATGNDTRAVEAGAHSHAIAPDGRYTSLSHFERDAEGNLSGSLELPMPVGLVGGATKVHPVARAAVRLLGVRTASELAGIVAAVGLAQNLAALRALATEGIQRGHMSLHARNVAVTAGASPEEIPTVVARMLTAKAVRADRAEQILAELRAGAGAAEGD</sequence>
<dbReference type="PROSITE" id="PS00318">
    <property type="entry name" value="HMG_COA_REDUCTASE_2"/>
    <property type="match status" value="1"/>
</dbReference>
<dbReference type="PANTHER" id="PTHR10572">
    <property type="entry name" value="3-HYDROXY-3-METHYLGLUTARYL-COENZYME A REDUCTASE"/>
    <property type="match status" value="1"/>
</dbReference>
<dbReference type="InterPro" id="IPR009023">
    <property type="entry name" value="HMG_CoA_Rdtase_NAD(P)-bd_sf"/>
</dbReference>
<protein>
    <recommendedName>
        <fullName evidence="3">3-hydroxy-3-methylglutaryl coenzyme A reductase</fullName>
        <shortName evidence="3">HMG-CoA reductase</shortName>
        <ecNumber evidence="3">1.1.1.88</ecNumber>
    </recommendedName>
</protein>
<dbReference type="Pfam" id="PF00368">
    <property type="entry name" value="HMG-CoA_red"/>
    <property type="match status" value="1"/>
</dbReference>
<comment type="pathway">
    <text evidence="3">Metabolic intermediate metabolism; (R)-mevalonate degradation; (S)-3-hydroxy-3-methylglutaryl-CoA from (R)-mevalonate: step 1/1.</text>
</comment>
<dbReference type="NCBIfam" id="TIGR00532">
    <property type="entry name" value="HMG_CoA_R_NAD"/>
    <property type="match status" value="1"/>
</dbReference>
<accession>A0A5M3XXY7</accession>
<dbReference type="PROSITE" id="PS01192">
    <property type="entry name" value="HMG_COA_REDUCTASE_3"/>
    <property type="match status" value="1"/>
</dbReference>
<dbReference type="PROSITE" id="PS50065">
    <property type="entry name" value="HMG_COA_REDUCTASE_4"/>
    <property type="match status" value="1"/>
</dbReference>
<dbReference type="CDD" id="cd00644">
    <property type="entry name" value="HMG-CoA_reductase_classII"/>
    <property type="match status" value="1"/>
</dbReference>
<dbReference type="Gene3D" id="3.90.770.10">
    <property type="entry name" value="3-hydroxy-3-methylglutaryl-coenzyme A Reductase, Chain A, domain 2"/>
    <property type="match status" value="2"/>
</dbReference>
<comment type="catalytic activity">
    <reaction evidence="3">
        <text>(R)-mevalonate + 2 NAD(+) + CoA = (3S)-3-hydroxy-3-methylglutaryl-CoA + 2 NADH + 2 H(+)</text>
        <dbReference type="Rhea" id="RHEA:14833"/>
        <dbReference type="ChEBI" id="CHEBI:15378"/>
        <dbReference type="ChEBI" id="CHEBI:36464"/>
        <dbReference type="ChEBI" id="CHEBI:43074"/>
        <dbReference type="ChEBI" id="CHEBI:57287"/>
        <dbReference type="ChEBI" id="CHEBI:57540"/>
        <dbReference type="ChEBI" id="CHEBI:57945"/>
        <dbReference type="EC" id="1.1.1.88"/>
    </reaction>
</comment>
<name>A0A5M3XXY7_9ACTN</name>
<comment type="similarity">
    <text evidence="1 3">Belongs to the HMG-CoA reductase family.</text>
</comment>
<dbReference type="InterPro" id="IPR009029">
    <property type="entry name" value="HMG_CoA_Rdtase_sub-bd_dom_sf"/>
</dbReference>
<evidence type="ECO:0000256" key="1">
    <source>
        <dbReference type="ARBA" id="ARBA00007661"/>
    </source>
</evidence>
<dbReference type="UniPathway" id="UPA00257">
    <property type="reaction ID" value="UER00367"/>
</dbReference>
<dbReference type="SUPFAM" id="SSF56542">
    <property type="entry name" value="Substrate-binding domain of HMG-CoA reductase"/>
    <property type="match status" value="1"/>
</dbReference>
<dbReference type="InterPro" id="IPR002202">
    <property type="entry name" value="HMG_CoA_Rdtase"/>
</dbReference>
<dbReference type="EC" id="1.1.1.88" evidence="3"/>
<comment type="caution">
    <text evidence="4">The sequence shown here is derived from an EMBL/GenBank/DDBJ whole genome shotgun (WGS) entry which is preliminary data.</text>
</comment>
<proteinExistence type="inferred from homology"/>
<dbReference type="InterPro" id="IPR023074">
    <property type="entry name" value="HMG_CoA_Rdtase_cat_sf"/>
</dbReference>
<evidence type="ECO:0000256" key="2">
    <source>
        <dbReference type="ARBA" id="ARBA00023002"/>
    </source>
</evidence>
<keyword evidence="3" id="KW-0520">NAD</keyword>
<dbReference type="AlphaFoldDB" id="A0A5M3XXY7"/>